<keyword evidence="3" id="KW-0134">Cell wall</keyword>
<dbReference type="Pfam" id="PF00332">
    <property type="entry name" value="Glyco_hydro_17"/>
    <property type="match status" value="1"/>
</dbReference>
<keyword evidence="7" id="KW-0325">Glycoprotein</keyword>
<keyword evidence="4" id="KW-0964">Secreted</keyword>
<dbReference type="GO" id="GO:0005975">
    <property type="term" value="P:carbohydrate metabolic process"/>
    <property type="evidence" value="ECO:0007669"/>
    <property type="project" value="InterPro"/>
</dbReference>
<dbReference type="EMBL" id="KL584708">
    <property type="protein sequence ID" value="KEQ74008.1"/>
    <property type="molecule type" value="Genomic_DNA"/>
</dbReference>
<proteinExistence type="inferred from homology"/>
<evidence type="ECO:0000313" key="16">
    <source>
        <dbReference type="Proteomes" id="UP000027730"/>
    </source>
</evidence>
<sequence>MRRTTLITGLFLAFSPLLVSAAGTLGFALGDKKADGSCKFHEDYEADFDAIKSNSGSTIVRIYAASDCNTASQILPAARTKGFKVILGVWPDVDSSLQADKQALQIYVPQYVDQVYGVTVGSETLYRKTFTGPQLLEKINDVRSVLPQGIKVGTADSWNKFADGTADAVVKGGVDFLLANGFAYWQASPISNATYTFFDDTQQALGHIQSVSGSLNTIEFWVGETGWPTDGGSNYGAAIAGTKNAQTYFEDAVCGMLSWGVNVFVFEAFDEPWKPHAIGDSGSSGDETHWGVMNVDRSTKFPLTC</sequence>
<feature type="chain" id="PRO_5001702970" description="glucan 1,3-beta-glucosidase" evidence="14">
    <location>
        <begin position="22"/>
        <end position="305"/>
    </location>
</feature>
<evidence type="ECO:0000256" key="3">
    <source>
        <dbReference type="ARBA" id="ARBA00022512"/>
    </source>
</evidence>
<keyword evidence="6 13" id="KW-0378">Hydrolase</keyword>
<dbReference type="RefSeq" id="XP_013428054.1">
    <property type="nucleotide sequence ID" value="XM_013572600.1"/>
</dbReference>
<dbReference type="InterPro" id="IPR050732">
    <property type="entry name" value="Beta-glucan_modifiers"/>
</dbReference>
<dbReference type="GO" id="GO:0071555">
    <property type="term" value="P:cell wall organization"/>
    <property type="evidence" value="ECO:0007669"/>
    <property type="project" value="TreeGrafter"/>
</dbReference>
<evidence type="ECO:0000256" key="10">
    <source>
        <dbReference type="ARBA" id="ARBA00038929"/>
    </source>
</evidence>
<dbReference type="PANTHER" id="PTHR16631:SF26">
    <property type="entry name" value="GLUCAN 1,3-BETA-GLUCOSIDASE"/>
    <property type="match status" value="1"/>
</dbReference>
<dbReference type="Proteomes" id="UP000027730">
    <property type="component" value="Unassembled WGS sequence"/>
</dbReference>
<comment type="catalytic activity">
    <reaction evidence="9">
        <text>Successive hydrolysis of beta-D-glucose units from the non-reducing ends of (1-&gt;3)-beta-D-glucans, releasing alpha-glucose.</text>
        <dbReference type="EC" id="3.2.1.58"/>
    </reaction>
</comment>
<dbReference type="Gene3D" id="3.20.20.80">
    <property type="entry name" value="Glycosidases"/>
    <property type="match status" value="2"/>
</dbReference>
<name>A0A074WLL1_9PEZI</name>
<comment type="subcellular location">
    <subcellularLocation>
        <location evidence="1">Secreted</location>
        <location evidence="1">Cell wall</location>
    </subcellularLocation>
</comment>
<protein>
    <recommendedName>
        <fullName evidence="10">glucan 1,3-beta-glucosidase</fullName>
        <ecNumber evidence="10">3.2.1.58</ecNumber>
    </recommendedName>
    <alternativeName>
        <fullName evidence="11">Exo-1,3-beta-glucanase</fullName>
    </alternativeName>
</protein>
<dbReference type="STRING" id="1043004.A0A074WLL1"/>
<dbReference type="InterPro" id="IPR000490">
    <property type="entry name" value="Glyco_hydro_17"/>
</dbReference>
<evidence type="ECO:0000313" key="15">
    <source>
        <dbReference type="EMBL" id="KEQ74008.1"/>
    </source>
</evidence>
<evidence type="ECO:0000256" key="13">
    <source>
        <dbReference type="RuleBase" id="RU004336"/>
    </source>
</evidence>
<evidence type="ECO:0000256" key="7">
    <source>
        <dbReference type="ARBA" id="ARBA00023180"/>
    </source>
</evidence>
<evidence type="ECO:0000256" key="2">
    <source>
        <dbReference type="ARBA" id="ARBA00008773"/>
    </source>
</evidence>
<comment type="similarity">
    <text evidence="2 12">Belongs to the glycosyl hydrolase 17 family.</text>
</comment>
<evidence type="ECO:0000256" key="9">
    <source>
        <dbReference type="ARBA" id="ARBA00036824"/>
    </source>
</evidence>
<accession>A0A074WLL1</accession>
<dbReference type="GO" id="GO:0009986">
    <property type="term" value="C:cell surface"/>
    <property type="evidence" value="ECO:0007669"/>
    <property type="project" value="TreeGrafter"/>
</dbReference>
<evidence type="ECO:0000256" key="12">
    <source>
        <dbReference type="RuleBase" id="RU004335"/>
    </source>
</evidence>
<dbReference type="EC" id="3.2.1.58" evidence="10"/>
<dbReference type="InterPro" id="IPR017853">
    <property type="entry name" value="GH"/>
</dbReference>
<dbReference type="PROSITE" id="PS00587">
    <property type="entry name" value="GLYCOSYL_HYDROL_F17"/>
    <property type="match status" value="1"/>
</dbReference>
<evidence type="ECO:0000256" key="4">
    <source>
        <dbReference type="ARBA" id="ARBA00022525"/>
    </source>
</evidence>
<dbReference type="HOGENOM" id="CLU_028820_2_0_1"/>
<keyword evidence="5 14" id="KW-0732">Signal</keyword>
<dbReference type="GO" id="GO:0004338">
    <property type="term" value="F:glucan exo-1,3-beta-glucosidase activity"/>
    <property type="evidence" value="ECO:0007669"/>
    <property type="project" value="UniProtKB-EC"/>
</dbReference>
<evidence type="ECO:0000256" key="6">
    <source>
        <dbReference type="ARBA" id="ARBA00022801"/>
    </source>
</evidence>
<organism evidence="15 16">
    <name type="scientific">Aureobasidium namibiae CBS 147.97</name>
    <dbReference type="NCBI Taxonomy" id="1043004"/>
    <lineage>
        <taxon>Eukaryota</taxon>
        <taxon>Fungi</taxon>
        <taxon>Dikarya</taxon>
        <taxon>Ascomycota</taxon>
        <taxon>Pezizomycotina</taxon>
        <taxon>Dothideomycetes</taxon>
        <taxon>Dothideomycetidae</taxon>
        <taxon>Dothideales</taxon>
        <taxon>Saccotheciaceae</taxon>
        <taxon>Aureobasidium</taxon>
    </lineage>
</organism>
<feature type="signal peptide" evidence="14">
    <location>
        <begin position="1"/>
        <end position="21"/>
    </location>
</feature>
<keyword evidence="8 13" id="KW-0326">Glycosidase</keyword>
<evidence type="ECO:0000256" key="8">
    <source>
        <dbReference type="ARBA" id="ARBA00023295"/>
    </source>
</evidence>
<evidence type="ECO:0000256" key="14">
    <source>
        <dbReference type="SAM" id="SignalP"/>
    </source>
</evidence>
<dbReference type="GO" id="GO:0042973">
    <property type="term" value="F:glucan endo-1,3-beta-D-glucosidase activity"/>
    <property type="evidence" value="ECO:0007669"/>
    <property type="project" value="TreeGrafter"/>
</dbReference>
<evidence type="ECO:0000256" key="11">
    <source>
        <dbReference type="ARBA" id="ARBA00041761"/>
    </source>
</evidence>
<evidence type="ECO:0000256" key="5">
    <source>
        <dbReference type="ARBA" id="ARBA00022729"/>
    </source>
</evidence>
<gene>
    <name evidence="15" type="ORF">M436DRAFT_45536</name>
</gene>
<dbReference type="GO" id="GO:0009277">
    <property type="term" value="C:fungal-type cell wall"/>
    <property type="evidence" value="ECO:0007669"/>
    <property type="project" value="TreeGrafter"/>
</dbReference>
<evidence type="ECO:0000256" key="1">
    <source>
        <dbReference type="ARBA" id="ARBA00004191"/>
    </source>
</evidence>
<dbReference type="AlphaFoldDB" id="A0A074WLL1"/>
<reference evidence="15 16" key="1">
    <citation type="journal article" date="2014" name="BMC Genomics">
        <title>Genome sequencing of four Aureobasidium pullulans varieties: biotechnological potential, stress tolerance, and description of new species.</title>
        <authorList>
            <person name="Gostin Ar C."/>
            <person name="Ohm R.A."/>
            <person name="Kogej T."/>
            <person name="Sonjak S."/>
            <person name="Turk M."/>
            <person name="Zajc J."/>
            <person name="Zalar P."/>
            <person name="Grube M."/>
            <person name="Sun H."/>
            <person name="Han J."/>
            <person name="Sharma A."/>
            <person name="Chiniquy J."/>
            <person name="Ngan C.Y."/>
            <person name="Lipzen A."/>
            <person name="Barry K."/>
            <person name="Grigoriev I.V."/>
            <person name="Gunde-Cimerman N."/>
        </authorList>
    </citation>
    <scope>NUCLEOTIDE SEQUENCE [LARGE SCALE GENOMIC DNA]</scope>
    <source>
        <strain evidence="15 16">CBS 147.97</strain>
    </source>
</reference>
<dbReference type="GeneID" id="25410356"/>
<dbReference type="SUPFAM" id="SSF51445">
    <property type="entry name" value="(Trans)glycosidases"/>
    <property type="match status" value="1"/>
</dbReference>
<dbReference type="PANTHER" id="PTHR16631">
    <property type="entry name" value="GLUCAN 1,3-BETA-GLUCOSIDASE"/>
    <property type="match status" value="1"/>
</dbReference>
<keyword evidence="16" id="KW-1185">Reference proteome</keyword>
<dbReference type="OrthoDB" id="1293114at2759"/>
<dbReference type="GO" id="GO:0005576">
    <property type="term" value="C:extracellular region"/>
    <property type="evidence" value="ECO:0007669"/>
    <property type="project" value="TreeGrafter"/>
</dbReference>